<sequence length="170" mass="19718">MGWIYWLSSPTLAIIAVGGLFLFSWRVYTWQKKNRQQPPPATEQAKVSMSEEIPSYITASDNDTIRRDQWVGRLVEHVFRDRHQRNYNVLVINNSLEYHFNSTEIAEDKVVQYMDPINGSIPFRVLVFNEGQVVNFGEGGYVNWHFIGGWTRHGVSSVTFHPRKRSGESK</sequence>
<reference evidence="1 2" key="1">
    <citation type="journal article" date="2020" name="Phytopathology">
        <title>Genome Sequence Resources of Colletotrichum truncatum, C. plurivorum, C. musicola, and C. sojae: Four Species Pathogenic to Soybean (Glycine max).</title>
        <authorList>
            <person name="Rogerio F."/>
            <person name="Boufleur T.R."/>
            <person name="Ciampi-Guillardi M."/>
            <person name="Sukno S.A."/>
            <person name="Thon M.R."/>
            <person name="Massola Junior N.S."/>
            <person name="Baroncelli R."/>
        </authorList>
    </citation>
    <scope>NUCLEOTIDE SEQUENCE [LARGE SCALE GENOMIC DNA]</scope>
    <source>
        <strain evidence="1 2">CMES1059</strain>
    </source>
</reference>
<organism evidence="1 2">
    <name type="scientific">Colletotrichum truncatum</name>
    <name type="common">Anthracnose fungus</name>
    <name type="synonym">Colletotrichum capsici</name>
    <dbReference type="NCBI Taxonomy" id="5467"/>
    <lineage>
        <taxon>Eukaryota</taxon>
        <taxon>Fungi</taxon>
        <taxon>Dikarya</taxon>
        <taxon>Ascomycota</taxon>
        <taxon>Pezizomycotina</taxon>
        <taxon>Sordariomycetes</taxon>
        <taxon>Hypocreomycetidae</taxon>
        <taxon>Glomerellales</taxon>
        <taxon>Glomerellaceae</taxon>
        <taxon>Colletotrichum</taxon>
        <taxon>Colletotrichum truncatum species complex</taxon>
    </lineage>
</organism>
<name>A0ACC3Z4U5_COLTU</name>
<protein>
    <submittedName>
        <fullName evidence="1">Stress response protein yvgo</fullName>
    </submittedName>
</protein>
<proteinExistence type="predicted"/>
<accession>A0ACC3Z4U5</accession>
<evidence type="ECO:0000313" key="2">
    <source>
        <dbReference type="Proteomes" id="UP000805649"/>
    </source>
</evidence>
<evidence type="ECO:0000313" key="1">
    <source>
        <dbReference type="EMBL" id="KAL0939131.1"/>
    </source>
</evidence>
<dbReference type="EMBL" id="VUJX02000003">
    <property type="protein sequence ID" value="KAL0939131.1"/>
    <property type="molecule type" value="Genomic_DNA"/>
</dbReference>
<dbReference type="Proteomes" id="UP000805649">
    <property type="component" value="Unassembled WGS sequence"/>
</dbReference>
<gene>
    <name evidence="1" type="ORF">CTRU02_205741</name>
</gene>
<keyword evidence="2" id="KW-1185">Reference proteome</keyword>
<comment type="caution">
    <text evidence="1">The sequence shown here is derived from an EMBL/GenBank/DDBJ whole genome shotgun (WGS) entry which is preliminary data.</text>
</comment>